<dbReference type="Gene3D" id="2.170.130.10">
    <property type="entry name" value="TonB-dependent receptor, plug domain"/>
    <property type="match status" value="1"/>
</dbReference>
<proteinExistence type="inferred from homology"/>
<keyword evidence="16" id="KW-1185">Reference proteome</keyword>
<comment type="caution">
    <text evidence="15">The sequence shown here is derived from an EMBL/GenBank/DDBJ whole genome shotgun (WGS) entry which is preliminary data.</text>
</comment>
<accession>A0ABT3JI85</accession>
<evidence type="ECO:0000256" key="2">
    <source>
        <dbReference type="ARBA" id="ARBA00022448"/>
    </source>
</evidence>
<feature type="domain" description="TonB-dependent receptor plug" evidence="14">
    <location>
        <begin position="52"/>
        <end position="159"/>
    </location>
</feature>
<dbReference type="Pfam" id="PF07715">
    <property type="entry name" value="Plug"/>
    <property type="match status" value="1"/>
</dbReference>
<dbReference type="InterPro" id="IPR037066">
    <property type="entry name" value="Plug_dom_sf"/>
</dbReference>
<dbReference type="PROSITE" id="PS52016">
    <property type="entry name" value="TONB_DEPENDENT_REC_3"/>
    <property type="match status" value="1"/>
</dbReference>
<keyword evidence="6 11" id="KW-0798">TonB box</keyword>
<evidence type="ECO:0000256" key="11">
    <source>
        <dbReference type="RuleBase" id="RU003357"/>
    </source>
</evidence>
<keyword evidence="9 10" id="KW-0998">Cell outer membrane</keyword>
<dbReference type="RefSeq" id="WP_264883788.1">
    <property type="nucleotide sequence ID" value="NZ_JAPDOB010000002.1"/>
</dbReference>
<evidence type="ECO:0000259" key="14">
    <source>
        <dbReference type="Pfam" id="PF07715"/>
    </source>
</evidence>
<keyword evidence="7 10" id="KW-0472">Membrane</keyword>
<sequence>MKKTLLLTTCALAVFPTTAYAQSTGTTTTEESATVVVTGTRNRGVGGVVVPDVPKTRSILTNEVLVRQSEGQSILQSINLVPGVNFTNTDPYGSSGGNLRIRGFPGNRVALLFDGLPLNDTGNYAIFSNQQMDQEIIDQVSVNLGTTDVDSPTPSAAGGVVSYRTRVPSTDFSGLFKAGFGSFDFHRYFAMIDTGEFTSFGTRAFIAGSDQRYDKFKGPGQLRKRQANARIYQPLGTSGDFASIAVHYNYNRNNSYNNGLVSDYLADRNFDNIEQCARDIPTAGVADNDGSTSVVGSSVFGLAPSTCTNYYNLRINPSNTGNVRGQLRLTLAPGLIFTADPGYQFTLANGGGTTTINERDNRLRGATTQVGVDLNGDGDTLDTVRLYQPSNTRTNRYTLLSSLVYEISPQHRVRVAYTFDRGHHRQTGEFGFVDLNGNPLSVFGGKKSEDARVTTADGLALQNRDRLSIAQLQQLSFEYFGRFLNDKLTFTAGLRAPWFKRELNQYCYTSNGSNTFGGTGTGAAGGASVTAGNPYCTSNPNPILPGFTATNPQAGLGTRYFAPFERTVKYSPLLPSAGASYDFSGGHSVYVSYGKNFSSPSTDNLYRSVVLDPTPETTNSYELGYRFRSGRLQAQLASYYVDYKNRIVTAQDLDPNSPTFGSTVDRNVGDAKAYGLDGQVSYRPVRDLSLYVYASYIKSKLAENILGPAGNTACLANTTSGSTCVFVLTKGAEFVETPKWTFGGRVQKNFGPLSLGVQTKYVSKRFSTDDNGRVGTIANVGNLPIDNRGRTDAYTTVDGDLRYDLGEYLKNSSVRFSVINLFDKYYFGNINTQNTLSGGPRFSVGAPRTFQATLALGF</sequence>
<evidence type="ECO:0000256" key="8">
    <source>
        <dbReference type="ARBA" id="ARBA00023170"/>
    </source>
</evidence>
<evidence type="ECO:0000256" key="7">
    <source>
        <dbReference type="ARBA" id="ARBA00023136"/>
    </source>
</evidence>
<evidence type="ECO:0000256" key="6">
    <source>
        <dbReference type="ARBA" id="ARBA00023077"/>
    </source>
</evidence>
<evidence type="ECO:0000256" key="12">
    <source>
        <dbReference type="SAM" id="SignalP"/>
    </source>
</evidence>
<keyword evidence="2 10" id="KW-0813">Transport</keyword>
<evidence type="ECO:0000256" key="3">
    <source>
        <dbReference type="ARBA" id="ARBA00022452"/>
    </source>
</evidence>
<evidence type="ECO:0000256" key="5">
    <source>
        <dbReference type="ARBA" id="ARBA00022729"/>
    </source>
</evidence>
<evidence type="ECO:0000256" key="10">
    <source>
        <dbReference type="PROSITE-ProRule" id="PRU01360"/>
    </source>
</evidence>
<keyword evidence="3 10" id="KW-1134">Transmembrane beta strand</keyword>
<comment type="subcellular location">
    <subcellularLocation>
        <location evidence="1 10">Cell outer membrane</location>
        <topology evidence="1 10">Multi-pass membrane protein</topology>
    </subcellularLocation>
</comment>
<keyword evidence="5 12" id="KW-0732">Signal</keyword>
<feature type="chain" id="PRO_5047254989" evidence="12">
    <location>
        <begin position="22"/>
        <end position="858"/>
    </location>
</feature>
<dbReference type="Gene3D" id="2.40.170.20">
    <property type="entry name" value="TonB-dependent receptor, beta-barrel domain"/>
    <property type="match status" value="1"/>
</dbReference>
<evidence type="ECO:0000259" key="13">
    <source>
        <dbReference type="Pfam" id="PF00593"/>
    </source>
</evidence>
<evidence type="ECO:0000313" key="15">
    <source>
        <dbReference type="EMBL" id="MCW3798765.1"/>
    </source>
</evidence>
<dbReference type="InterPro" id="IPR039426">
    <property type="entry name" value="TonB-dep_rcpt-like"/>
</dbReference>
<name>A0ABT3JI85_9SPHN</name>
<evidence type="ECO:0000256" key="1">
    <source>
        <dbReference type="ARBA" id="ARBA00004571"/>
    </source>
</evidence>
<evidence type="ECO:0000256" key="9">
    <source>
        <dbReference type="ARBA" id="ARBA00023237"/>
    </source>
</evidence>
<keyword evidence="4 10" id="KW-0812">Transmembrane</keyword>
<evidence type="ECO:0000256" key="4">
    <source>
        <dbReference type="ARBA" id="ARBA00022692"/>
    </source>
</evidence>
<dbReference type="InterPro" id="IPR000531">
    <property type="entry name" value="Beta-barrel_TonB"/>
</dbReference>
<keyword evidence="8 15" id="KW-0675">Receptor</keyword>
<dbReference type="Pfam" id="PF00593">
    <property type="entry name" value="TonB_dep_Rec_b-barrel"/>
    <property type="match status" value="1"/>
</dbReference>
<comment type="similarity">
    <text evidence="10 11">Belongs to the TonB-dependent receptor family.</text>
</comment>
<feature type="domain" description="TonB-dependent receptor-like beta-barrel" evidence="13">
    <location>
        <begin position="320"/>
        <end position="821"/>
    </location>
</feature>
<organism evidence="15 16">
    <name type="scientific">Sphingomonas arvum</name>
    <dbReference type="NCBI Taxonomy" id="2992113"/>
    <lineage>
        <taxon>Bacteria</taxon>
        <taxon>Pseudomonadati</taxon>
        <taxon>Pseudomonadota</taxon>
        <taxon>Alphaproteobacteria</taxon>
        <taxon>Sphingomonadales</taxon>
        <taxon>Sphingomonadaceae</taxon>
        <taxon>Sphingomonas</taxon>
    </lineage>
</organism>
<dbReference type="PANTHER" id="PTHR30069">
    <property type="entry name" value="TONB-DEPENDENT OUTER MEMBRANE RECEPTOR"/>
    <property type="match status" value="1"/>
</dbReference>
<dbReference type="EMBL" id="JAPDOB010000002">
    <property type="protein sequence ID" value="MCW3798765.1"/>
    <property type="molecule type" value="Genomic_DNA"/>
</dbReference>
<protein>
    <submittedName>
        <fullName evidence="15">TonB-dependent receptor</fullName>
    </submittedName>
</protein>
<feature type="signal peptide" evidence="12">
    <location>
        <begin position="1"/>
        <end position="21"/>
    </location>
</feature>
<reference evidence="15 16" key="1">
    <citation type="submission" date="2022-10" db="EMBL/GenBank/DDBJ databases">
        <title>Sphingomonas sp.</title>
        <authorList>
            <person name="Jin C."/>
        </authorList>
    </citation>
    <scope>NUCLEOTIDE SEQUENCE [LARGE SCALE GENOMIC DNA]</scope>
    <source>
        <strain evidence="15 16">BN140010</strain>
    </source>
</reference>
<dbReference type="InterPro" id="IPR012910">
    <property type="entry name" value="Plug_dom"/>
</dbReference>
<evidence type="ECO:0000313" key="16">
    <source>
        <dbReference type="Proteomes" id="UP001526246"/>
    </source>
</evidence>
<dbReference type="SUPFAM" id="SSF56935">
    <property type="entry name" value="Porins"/>
    <property type="match status" value="1"/>
</dbReference>
<dbReference type="Proteomes" id="UP001526246">
    <property type="component" value="Unassembled WGS sequence"/>
</dbReference>
<dbReference type="PANTHER" id="PTHR30069:SF29">
    <property type="entry name" value="HEMOGLOBIN AND HEMOGLOBIN-HAPTOGLOBIN-BINDING PROTEIN 1-RELATED"/>
    <property type="match status" value="1"/>
</dbReference>
<gene>
    <name evidence="15" type="ORF">OMW55_13200</name>
</gene>
<dbReference type="InterPro" id="IPR036942">
    <property type="entry name" value="Beta-barrel_TonB_sf"/>
</dbReference>